<sequence length="294" mass="33579">MQKKAANLAVVTNNTFEAFKADNLTHYDISSALQTTLEFDELVHIFSNKIQNLIPHSGFVYSNEEFDLEIKNGIVTRSSCSYAMKVEEQQLGELKLMRRQKFSEQELTMIETLLCCLIYPLRNATLFQQAMNLAFTDVLTQTRNRSAFNDIVRREMRLAHRNGNHLSVVFIDIDHFKSINDNYGHQCGDLALTSVAKWINESIRSSDIVFRYGGEEFVVLLSETDLDGAELLAERIRQNIENHIFAYGLETIRMTASLGTSTLRGDDTLDKFIDRADQAMYRAKQTGRNRVVTA</sequence>
<dbReference type="InterPro" id="IPR000160">
    <property type="entry name" value="GGDEF_dom"/>
</dbReference>
<comment type="catalytic activity">
    <reaction evidence="3">
        <text>2 GTP = 3',3'-c-di-GMP + 2 diphosphate</text>
        <dbReference type="Rhea" id="RHEA:24898"/>
        <dbReference type="ChEBI" id="CHEBI:33019"/>
        <dbReference type="ChEBI" id="CHEBI:37565"/>
        <dbReference type="ChEBI" id="CHEBI:58805"/>
        <dbReference type="EC" id="2.7.7.65"/>
    </reaction>
</comment>
<keyword evidence="6" id="KW-1185">Reference proteome</keyword>
<feature type="domain" description="GGDEF" evidence="4">
    <location>
        <begin position="164"/>
        <end position="294"/>
    </location>
</feature>
<evidence type="ECO:0000256" key="3">
    <source>
        <dbReference type="ARBA" id="ARBA00034247"/>
    </source>
</evidence>
<dbReference type="Gene3D" id="3.30.70.270">
    <property type="match status" value="1"/>
</dbReference>
<evidence type="ECO:0000256" key="1">
    <source>
        <dbReference type="ARBA" id="ARBA00001946"/>
    </source>
</evidence>
<proteinExistence type="predicted"/>
<evidence type="ECO:0000313" key="6">
    <source>
        <dbReference type="Proteomes" id="UP000305881"/>
    </source>
</evidence>
<dbReference type="PANTHER" id="PTHR45138">
    <property type="entry name" value="REGULATORY COMPONENTS OF SENSORY TRANSDUCTION SYSTEM"/>
    <property type="match status" value="1"/>
</dbReference>
<evidence type="ECO:0000259" key="4">
    <source>
        <dbReference type="PROSITE" id="PS50887"/>
    </source>
</evidence>
<accession>A0A4P9UL85</accession>
<evidence type="ECO:0000256" key="2">
    <source>
        <dbReference type="ARBA" id="ARBA00012528"/>
    </source>
</evidence>
<dbReference type="RefSeq" id="WP_017840180.1">
    <property type="nucleotide sequence ID" value="NZ_CP035467.1"/>
</dbReference>
<dbReference type="Pfam" id="PF00990">
    <property type="entry name" value="GGDEF"/>
    <property type="match status" value="1"/>
</dbReference>
<gene>
    <name evidence="5" type="ORF">EQU24_06955</name>
</gene>
<protein>
    <recommendedName>
        <fullName evidence="2">diguanylate cyclase</fullName>
        <ecNumber evidence="2">2.7.7.65</ecNumber>
    </recommendedName>
</protein>
<dbReference type="Proteomes" id="UP000305881">
    <property type="component" value="Chromosome"/>
</dbReference>
<name>A0A4P9UL85_METBY</name>
<dbReference type="GO" id="GO:0005886">
    <property type="term" value="C:plasma membrane"/>
    <property type="evidence" value="ECO:0007669"/>
    <property type="project" value="TreeGrafter"/>
</dbReference>
<dbReference type="GO" id="GO:0052621">
    <property type="term" value="F:diguanylate cyclase activity"/>
    <property type="evidence" value="ECO:0007669"/>
    <property type="project" value="UniProtKB-EC"/>
</dbReference>
<dbReference type="NCBIfam" id="TIGR00254">
    <property type="entry name" value="GGDEF"/>
    <property type="match status" value="1"/>
</dbReference>
<dbReference type="FunFam" id="3.30.70.270:FF:000001">
    <property type="entry name" value="Diguanylate cyclase domain protein"/>
    <property type="match status" value="1"/>
</dbReference>
<organism evidence="5 6">
    <name type="scientific">Methylotuvimicrobium buryatense</name>
    <name type="common">Methylomicrobium buryatense</name>
    <dbReference type="NCBI Taxonomy" id="95641"/>
    <lineage>
        <taxon>Bacteria</taxon>
        <taxon>Pseudomonadati</taxon>
        <taxon>Pseudomonadota</taxon>
        <taxon>Gammaproteobacteria</taxon>
        <taxon>Methylococcales</taxon>
        <taxon>Methylococcaceae</taxon>
        <taxon>Methylotuvimicrobium</taxon>
    </lineage>
</organism>
<reference evidence="6" key="1">
    <citation type="journal article" date="2019" name="J. Bacteriol.">
        <title>A Mutagenic Screen Identifies a TonB-Dependent Receptor Required for the Lanthanide Metal Switch in the Type I Methanotroph 'Methylotuvimicrobium buryatense' 5GB1C.</title>
        <authorList>
            <person name="Groom J.D."/>
            <person name="Ford S.M."/>
            <person name="Pesesky M.W."/>
            <person name="Lidstrom M.E."/>
        </authorList>
    </citation>
    <scope>NUCLEOTIDE SEQUENCE [LARGE SCALE GENOMIC DNA]</scope>
    <source>
        <strain evidence="6">5GB1C</strain>
    </source>
</reference>
<dbReference type="PANTHER" id="PTHR45138:SF9">
    <property type="entry name" value="DIGUANYLATE CYCLASE DGCM-RELATED"/>
    <property type="match status" value="1"/>
</dbReference>
<comment type="cofactor">
    <cofactor evidence="1">
        <name>Mg(2+)</name>
        <dbReference type="ChEBI" id="CHEBI:18420"/>
    </cofactor>
</comment>
<dbReference type="AlphaFoldDB" id="A0A4P9UL85"/>
<dbReference type="GO" id="GO:1902201">
    <property type="term" value="P:negative regulation of bacterial-type flagellum-dependent cell motility"/>
    <property type="evidence" value="ECO:0007669"/>
    <property type="project" value="TreeGrafter"/>
</dbReference>
<dbReference type="EC" id="2.7.7.65" evidence="2"/>
<dbReference type="SUPFAM" id="SSF55073">
    <property type="entry name" value="Nucleotide cyclase"/>
    <property type="match status" value="1"/>
</dbReference>
<dbReference type="InterPro" id="IPR029787">
    <property type="entry name" value="Nucleotide_cyclase"/>
</dbReference>
<dbReference type="PROSITE" id="PS50887">
    <property type="entry name" value="GGDEF"/>
    <property type="match status" value="1"/>
</dbReference>
<dbReference type="OrthoDB" id="9812260at2"/>
<evidence type="ECO:0000313" key="5">
    <source>
        <dbReference type="EMBL" id="QCW82019.1"/>
    </source>
</evidence>
<dbReference type="InterPro" id="IPR050469">
    <property type="entry name" value="Diguanylate_Cyclase"/>
</dbReference>
<dbReference type="EMBL" id="CP035467">
    <property type="protein sequence ID" value="QCW82019.1"/>
    <property type="molecule type" value="Genomic_DNA"/>
</dbReference>
<dbReference type="CDD" id="cd01949">
    <property type="entry name" value="GGDEF"/>
    <property type="match status" value="1"/>
</dbReference>
<dbReference type="SMART" id="SM00267">
    <property type="entry name" value="GGDEF"/>
    <property type="match status" value="1"/>
</dbReference>
<dbReference type="STRING" id="675511.GCA_000341735_01624"/>
<dbReference type="InterPro" id="IPR043128">
    <property type="entry name" value="Rev_trsase/Diguanyl_cyclase"/>
</dbReference>
<dbReference type="KEGG" id="mbur:EQU24_06955"/>
<dbReference type="GO" id="GO:0043709">
    <property type="term" value="P:cell adhesion involved in single-species biofilm formation"/>
    <property type="evidence" value="ECO:0007669"/>
    <property type="project" value="TreeGrafter"/>
</dbReference>